<sequence>MALDASGFVRRVQFFAGNASEPSTLKDMLTGLDAAPRATVVMDAGISTEANLQWLRDQGYHYVVVSKLRRRQFDPAQATEVQSAGGVTIKLQRVLDAQGHVLLYCHSPAREQKDRAIDEAKASGLEAALARLHASLNKPKGRRDAATIMQRLGRLKQRFARAAQHYAISVTPIPRTSASPPSRGTNAPSPAARLRTLACTACVPPWSSRTTPRCGAPTPCSPNWNRCFDHSRPTWACARYSTGSIAVSKGICSSACWRITSCTCCARN</sequence>
<evidence type="ECO:0000313" key="3">
    <source>
        <dbReference type="Proteomes" id="UP001208935"/>
    </source>
</evidence>
<evidence type="ECO:0000259" key="1">
    <source>
        <dbReference type="Pfam" id="PF01609"/>
    </source>
</evidence>
<gene>
    <name evidence="2" type="ORF">D5039_21475</name>
</gene>
<name>A0ABT3KZ54_9BURK</name>
<organism evidence="2 3">
    <name type="scientific">Verminephrobacter aporrectodeae subsp. tuberculatae</name>
    <dbReference type="NCBI Taxonomy" id="1110392"/>
    <lineage>
        <taxon>Bacteria</taxon>
        <taxon>Pseudomonadati</taxon>
        <taxon>Pseudomonadota</taxon>
        <taxon>Betaproteobacteria</taxon>
        <taxon>Burkholderiales</taxon>
        <taxon>Comamonadaceae</taxon>
        <taxon>Verminephrobacter</taxon>
    </lineage>
</organism>
<feature type="domain" description="Transposase IS4-like" evidence="1">
    <location>
        <begin position="4"/>
        <end position="66"/>
    </location>
</feature>
<protein>
    <recommendedName>
        <fullName evidence="1">Transposase IS4-like domain-containing protein</fullName>
    </recommendedName>
</protein>
<dbReference type="Pfam" id="PF01609">
    <property type="entry name" value="DDE_Tnp_1"/>
    <property type="match status" value="1"/>
</dbReference>
<comment type="caution">
    <text evidence="2">The sequence shown here is derived from an EMBL/GenBank/DDBJ whole genome shotgun (WGS) entry which is preliminary data.</text>
</comment>
<proteinExistence type="predicted"/>
<accession>A0ABT3KZ54</accession>
<evidence type="ECO:0000313" key="2">
    <source>
        <dbReference type="EMBL" id="MCW5323623.1"/>
    </source>
</evidence>
<keyword evidence="3" id="KW-1185">Reference proteome</keyword>
<dbReference type="EMBL" id="QZCW01000006">
    <property type="protein sequence ID" value="MCW5323623.1"/>
    <property type="molecule type" value="Genomic_DNA"/>
</dbReference>
<reference evidence="3" key="1">
    <citation type="submission" date="2023-07" db="EMBL/GenBank/DDBJ databases">
        <title>Verminephrobacter genomes.</title>
        <authorList>
            <person name="Lund M.B."/>
        </authorList>
    </citation>
    <scope>NUCLEOTIDE SEQUENCE [LARGE SCALE GENOMIC DNA]</scope>
    <source>
        <strain evidence="3">AtM5-05</strain>
    </source>
</reference>
<dbReference type="Proteomes" id="UP001208935">
    <property type="component" value="Unassembled WGS sequence"/>
</dbReference>
<dbReference type="InterPro" id="IPR002559">
    <property type="entry name" value="Transposase_11"/>
</dbReference>